<reference evidence="3 4" key="1">
    <citation type="journal article" date="2013" name="Proc. Natl. Acad. Sci. U.S.A.">
        <title>Genome of an arbuscular mycorrhizal fungus provides insight into the oldest plant symbiosis.</title>
        <authorList>
            <person name="Tisserant E."/>
            <person name="Malbreil M."/>
            <person name="Kuo A."/>
            <person name="Kohler A."/>
            <person name="Symeonidi A."/>
            <person name="Balestrini R."/>
            <person name="Charron P."/>
            <person name="Duensing N."/>
            <person name="Frei Dit Frey N."/>
            <person name="Gianinazzi-Pearson V."/>
            <person name="Gilbert L.B."/>
            <person name="Handa Y."/>
            <person name="Herr J.R."/>
            <person name="Hijri M."/>
            <person name="Koul R."/>
            <person name="Kawaguchi M."/>
            <person name="Krajinski F."/>
            <person name="Lammers P.J."/>
            <person name="Masclaux F.G."/>
            <person name="Murat C."/>
            <person name="Morin E."/>
            <person name="Ndikumana S."/>
            <person name="Pagni M."/>
            <person name="Petitpierre D."/>
            <person name="Requena N."/>
            <person name="Rosikiewicz P."/>
            <person name="Riley R."/>
            <person name="Saito K."/>
            <person name="San Clemente H."/>
            <person name="Shapiro H."/>
            <person name="van Tuinen D."/>
            <person name="Becard G."/>
            <person name="Bonfante P."/>
            <person name="Paszkowski U."/>
            <person name="Shachar-Hill Y.Y."/>
            <person name="Tuskan G.A."/>
            <person name="Young P.W."/>
            <person name="Sanders I.R."/>
            <person name="Henrissat B."/>
            <person name="Rensing S.A."/>
            <person name="Grigoriev I.V."/>
            <person name="Corradi N."/>
            <person name="Roux C."/>
            <person name="Martin F."/>
        </authorList>
    </citation>
    <scope>NUCLEOTIDE SEQUENCE [LARGE SCALE GENOMIC DNA]</scope>
    <source>
        <strain evidence="3 4">DAOM 197198</strain>
    </source>
</reference>
<evidence type="ECO:0000259" key="2">
    <source>
        <dbReference type="PROSITE" id="PS50011"/>
    </source>
</evidence>
<organism evidence="3 4">
    <name type="scientific">Rhizophagus irregularis (strain DAOM 181602 / DAOM 197198 / MUCL 43194)</name>
    <name type="common">Arbuscular mycorrhizal fungus</name>
    <name type="synonym">Glomus intraradices</name>
    <dbReference type="NCBI Taxonomy" id="747089"/>
    <lineage>
        <taxon>Eukaryota</taxon>
        <taxon>Fungi</taxon>
        <taxon>Fungi incertae sedis</taxon>
        <taxon>Mucoromycota</taxon>
        <taxon>Glomeromycotina</taxon>
        <taxon>Glomeromycetes</taxon>
        <taxon>Glomerales</taxon>
        <taxon>Glomeraceae</taxon>
        <taxon>Rhizophagus</taxon>
    </lineage>
</organism>
<proteinExistence type="predicted"/>
<dbReference type="PANTHER" id="PTHR44329">
    <property type="entry name" value="SERINE/THREONINE-PROTEIN KINASE TNNI3K-RELATED"/>
    <property type="match status" value="1"/>
</dbReference>
<dbReference type="InterPro" id="IPR011009">
    <property type="entry name" value="Kinase-like_dom_sf"/>
</dbReference>
<reference evidence="3 4" key="2">
    <citation type="journal article" date="2018" name="New Phytol.">
        <title>High intraspecific genome diversity in the model arbuscular mycorrhizal symbiont Rhizophagus irregularis.</title>
        <authorList>
            <person name="Chen E.C.H."/>
            <person name="Morin E."/>
            <person name="Beaudet D."/>
            <person name="Noel J."/>
            <person name="Yildirir G."/>
            <person name="Ndikumana S."/>
            <person name="Charron P."/>
            <person name="St-Onge C."/>
            <person name="Giorgi J."/>
            <person name="Kruger M."/>
            <person name="Marton T."/>
            <person name="Ropars J."/>
            <person name="Grigoriev I.V."/>
            <person name="Hainaut M."/>
            <person name="Henrissat B."/>
            <person name="Roux C."/>
            <person name="Martin F."/>
            <person name="Corradi N."/>
        </authorList>
    </citation>
    <scope>NUCLEOTIDE SEQUENCE [LARGE SCALE GENOMIC DNA]</scope>
    <source>
        <strain evidence="3 4">DAOM 197198</strain>
    </source>
</reference>
<evidence type="ECO:0000256" key="1">
    <source>
        <dbReference type="SAM" id="MobiDB-lite"/>
    </source>
</evidence>
<dbReference type="Gene3D" id="1.10.510.10">
    <property type="entry name" value="Transferase(Phosphotransferase) domain 1"/>
    <property type="match status" value="1"/>
</dbReference>
<dbReference type="InterPro" id="IPR051681">
    <property type="entry name" value="Ser/Thr_Kinases-Pseudokinases"/>
</dbReference>
<dbReference type="InterPro" id="IPR001245">
    <property type="entry name" value="Ser-Thr/Tyr_kinase_cat_dom"/>
</dbReference>
<dbReference type="Proteomes" id="UP000018888">
    <property type="component" value="Unassembled WGS sequence"/>
</dbReference>
<protein>
    <submittedName>
        <fullName evidence="3">Kinase-like domain-containing protein</fullName>
    </submittedName>
</protein>
<name>A0A2P4P5F6_RHIID</name>
<dbReference type="GO" id="GO:0005524">
    <property type="term" value="F:ATP binding"/>
    <property type="evidence" value="ECO:0007669"/>
    <property type="project" value="InterPro"/>
</dbReference>
<gene>
    <name evidence="3" type="ORF">GLOIN_2v1486891</name>
</gene>
<dbReference type="AlphaFoldDB" id="A0A2P4P5F6"/>
<comment type="caution">
    <text evidence="3">The sequence shown here is derived from an EMBL/GenBank/DDBJ whole genome shotgun (WGS) entry which is preliminary data.</text>
</comment>
<dbReference type="SUPFAM" id="SSF56112">
    <property type="entry name" value="Protein kinase-like (PK-like)"/>
    <property type="match status" value="1"/>
</dbReference>
<feature type="compositionally biased region" description="Basic and acidic residues" evidence="1">
    <location>
        <begin position="176"/>
        <end position="201"/>
    </location>
</feature>
<dbReference type="Pfam" id="PF07714">
    <property type="entry name" value="PK_Tyr_Ser-Thr"/>
    <property type="match status" value="1"/>
</dbReference>
<accession>A0A2P4P5F6</accession>
<feature type="domain" description="Protein kinase" evidence="2">
    <location>
        <begin position="1"/>
        <end position="328"/>
    </location>
</feature>
<sequence>MADSDDKDKRHIKYLARFGEKKNFNIHGYFKHISRVSITKINITLKKWTILGKGEGKRLLVLKHGYHWLWEWPWGNGGHGEGVGRRRRQSWKNHERCLNSYDIINFYGFTRSPDTLRYMVVMDYANKGNFRGNLTKIIKNDWKQKLHMLHRIISGLNEIHKQKLIHCDFHDGNILNHKDEENGENKENESEENKESEKNEESENYENVKVYISDLGLCQPIKSFLKKYEIYGVIPFMAPEILRGKHFTPASDIYSFSMIMWEFTSGVPPFNDEAHDFQLSLSICRGGRPKIIKNTPQCYVDLMKKCWDEDPLKRPSSKEVLNIIEEWIILPYEKEIEDISKELKRYVMEFINTPIGNNNLVTESHPQACYTSRVLDFTSKKLNKYLESECLDNCRISNDINSLDIETDEN</sequence>
<evidence type="ECO:0000313" key="3">
    <source>
        <dbReference type="EMBL" id="POG60610.1"/>
    </source>
</evidence>
<dbReference type="PROSITE" id="PS50011">
    <property type="entry name" value="PROTEIN_KINASE_DOM"/>
    <property type="match status" value="1"/>
</dbReference>
<feature type="region of interest" description="Disordered" evidence="1">
    <location>
        <begin position="176"/>
        <end position="203"/>
    </location>
</feature>
<evidence type="ECO:0000313" key="4">
    <source>
        <dbReference type="Proteomes" id="UP000018888"/>
    </source>
</evidence>
<keyword evidence="4" id="KW-1185">Reference proteome</keyword>
<dbReference type="EMBL" id="AUPC02000380">
    <property type="protein sequence ID" value="POG60610.1"/>
    <property type="molecule type" value="Genomic_DNA"/>
</dbReference>
<dbReference type="VEuPathDB" id="FungiDB:RhiirFUN_023437"/>
<dbReference type="GO" id="GO:0004674">
    <property type="term" value="F:protein serine/threonine kinase activity"/>
    <property type="evidence" value="ECO:0007669"/>
    <property type="project" value="TreeGrafter"/>
</dbReference>
<dbReference type="InterPro" id="IPR000719">
    <property type="entry name" value="Prot_kinase_dom"/>
</dbReference>